<dbReference type="Proteomes" id="UP000197019">
    <property type="component" value="Chromosome"/>
</dbReference>
<organism evidence="1 2">
    <name type="scientific">Methylovulum psychrotolerans</name>
    <dbReference type="NCBI Taxonomy" id="1704499"/>
    <lineage>
        <taxon>Bacteria</taxon>
        <taxon>Pseudomonadati</taxon>
        <taxon>Pseudomonadota</taxon>
        <taxon>Gammaproteobacteria</taxon>
        <taxon>Methylococcales</taxon>
        <taxon>Methylococcaceae</taxon>
        <taxon>Methylovulum</taxon>
    </lineage>
</organism>
<keyword evidence="2" id="KW-1185">Reference proteome</keyword>
<reference evidence="1 2" key="1">
    <citation type="submission" date="2017-06" db="EMBL/GenBank/DDBJ databases">
        <title>Genome Sequencing of the methanotroph Methylovulum psychrotolerants str. HV10-M2 isolated from a high-altitude environment.</title>
        <authorList>
            <person name="Mateos-Rivera A."/>
        </authorList>
    </citation>
    <scope>NUCLEOTIDE SEQUENCE [LARGE SCALE GENOMIC DNA]</scope>
    <source>
        <strain evidence="1 2">HV10_M2</strain>
    </source>
</reference>
<dbReference type="KEGG" id="mpsy:CEK71_14990"/>
<evidence type="ECO:0000313" key="2">
    <source>
        <dbReference type="Proteomes" id="UP000197019"/>
    </source>
</evidence>
<name>A0A1Z4C1A0_9GAMM</name>
<sequence>MDSCPECNALTAWTADRCFVCHSDLGAPNRRLVNQQHEREALEQRYQAAVAEAEQRGVKQALAAFEASITNDSRAIINTSAYFLYGLLDSENQLYANYRQQTASATRKVAELINDRQRCSTESELFGTLAPELLYGALTLDNKGLVSYGKCAMILKDITVRRKATVLEENSYDFVKRHDIRAFDPLPVGYWTDWPNRAQLAVAKLATRIQSDTKDFASVLLFSNGDRAQDQFIEIHIYGSLDRQAIAEVALPTKKNWESLEFLDRALLEKIEAQAKCYDITCSNYD</sequence>
<accession>A0A1Z4C1A0</accession>
<dbReference type="AlphaFoldDB" id="A0A1Z4C1A0"/>
<protein>
    <submittedName>
        <fullName evidence="1">Uncharacterized protein</fullName>
    </submittedName>
</protein>
<dbReference type="RefSeq" id="WP_088620141.1">
    <property type="nucleotide sequence ID" value="NZ_CP022129.1"/>
</dbReference>
<gene>
    <name evidence="1" type="ORF">CEK71_14990</name>
</gene>
<proteinExistence type="predicted"/>
<dbReference type="EMBL" id="CP022129">
    <property type="protein sequence ID" value="ASF47269.1"/>
    <property type="molecule type" value="Genomic_DNA"/>
</dbReference>
<evidence type="ECO:0000313" key="1">
    <source>
        <dbReference type="EMBL" id="ASF47269.1"/>
    </source>
</evidence>